<dbReference type="EMBL" id="JAPDRP010000017">
    <property type="protein sequence ID" value="KAJ9640396.1"/>
    <property type="molecule type" value="Genomic_DNA"/>
</dbReference>
<comment type="caution">
    <text evidence="1">The sequence shown here is derived from an EMBL/GenBank/DDBJ whole genome shotgun (WGS) entry which is preliminary data.</text>
</comment>
<dbReference type="Proteomes" id="UP001172680">
    <property type="component" value="Unassembled WGS sequence"/>
</dbReference>
<evidence type="ECO:0000313" key="1">
    <source>
        <dbReference type="EMBL" id="KAJ9640396.1"/>
    </source>
</evidence>
<evidence type="ECO:0000313" key="2">
    <source>
        <dbReference type="Proteomes" id="UP001172680"/>
    </source>
</evidence>
<organism evidence="1 2">
    <name type="scientific">Coniosporium tulheliwenetii</name>
    <dbReference type="NCBI Taxonomy" id="3383036"/>
    <lineage>
        <taxon>Eukaryota</taxon>
        <taxon>Fungi</taxon>
        <taxon>Dikarya</taxon>
        <taxon>Ascomycota</taxon>
        <taxon>Pezizomycotina</taxon>
        <taxon>Dothideomycetes</taxon>
        <taxon>Dothideomycetes incertae sedis</taxon>
        <taxon>Coniosporium</taxon>
    </lineage>
</organism>
<accession>A0ACC2YY83</accession>
<gene>
    <name evidence="1" type="ORF">H2199_005935</name>
</gene>
<proteinExistence type="predicted"/>
<protein>
    <submittedName>
        <fullName evidence="1">Uncharacterized protein</fullName>
    </submittedName>
</protein>
<sequence>MATATPRREPHTEFRDVTAHTAKCDVCNQKNKQILKRCLTCSWGICTPCSRDRGNNLTHGAAAGASYPRPTPIPSSPTPALKAEDTETSDLTKESPKQSAQAPAATKDKGKSRATASSSKAAATQHKKKARVITDSEDEDDATETYIPRATRSGRQQSTMPPPTSLTPSLPVSSAGPATPRRTTTRRKTAQTTQKSAVKKAAEKSTQGEASSSASASQAASRHGTALPAKNRVVAIAQSLIEQQNQDEHGQERASTGISAGSSYPAPTDGLMTLGLATAHQEGYRQRQLTQGLATLRHEPRGLSPEDAPIIAEHGTVSARAGDGTNIAPEVDSSDSLFIQRNTQLAQRQPELSTNDLPQGTMRSTPERETIAQAVVGSIYTARMRLSNIEFHATMTAASEAVKRADEERYWADINPLRDLLQASSQLAAGEPSLAPSTPYSVSSSQPAYRSTSAAQREYLPRPHSRTEVPQLGLAYIPEAANRASSRAAEQSINVAPSGSFFRAVNADTRDSGFAVPMIPPTVRQQDLHQRPAQTVAGPSIQRSSSRRSHEDPQKTTSGYDQEPRQAKRSRSTNDQDDNSKPKRHKRESSRDDLTPTHRSLSPSDESDLSSVGTETLDTPSCA</sequence>
<keyword evidence="2" id="KW-1185">Reference proteome</keyword>
<name>A0ACC2YY83_9PEZI</name>
<reference evidence="1" key="1">
    <citation type="submission" date="2022-10" db="EMBL/GenBank/DDBJ databases">
        <title>Culturing micro-colonial fungi from biological soil crusts in the Mojave desert and describing Neophaeococcomyces mojavensis, and introducing the new genera and species Taxawa tesnikishii.</title>
        <authorList>
            <person name="Kurbessoian T."/>
            <person name="Stajich J.E."/>
        </authorList>
    </citation>
    <scope>NUCLEOTIDE SEQUENCE</scope>
    <source>
        <strain evidence="1">JES_115</strain>
    </source>
</reference>